<evidence type="ECO:0000259" key="1">
    <source>
        <dbReference type="Pfam" id="PF19247"/>
    </source>
</evidence>
<name>G5JEW7_CROWT</name>
<dbReference type="AlphaFoldDB" id="G5JEW7"/>
<dbReference type="RefSeq" id="WP_007313681.1">
    <property type="nucleotide sequence ID" value="NZ_AESD01001103.1"/>
</dbReference>
<dbReference type="Pfam" id="PF19247">
    <property type="entry name" value="DUF5895"/>
    <property type="match status" value="1"/>
</dbReference>
<organism evidence="2 3">
    <name type="scientific">Crocosphaera watsonii WH 0003</name>
    <dbReference type="NCBI Taxonomy" id="423471"/>
    <lineage>
        <taxon>Bacteria</taxon>
        <taxon>Bacillati</taxon>
        <taxon>Cyanobacteriota</taxon>
        <taxon>Cyanophyceae</taxon>
        <taxon>Oscillatoriophycideae</taxon>
        <taxon>Chroococcales</taxon>
        <taxon>Aphanothecaceae</taxon>
        <taxon>Crocosphaera</taxon>
    </lineage>
</organism>
<evidence type="ECO:0000313" key="2">
    <source>
        <dbReference type="EMBL" id="EHJ09269.1"/>
    </source>
</evidence>
<gene>
    <name evidence="2" type="ORF">CWATWH0003_B304</name>
</gene>
<reference evidence="2 3" key="1">
    <citation type="journal article" date="2011" name="Front. Microbiol.">
        <title>Two Strains of Crocosphaera watsonii with Highly Conserved Genomes are Distinguished by Strain-Specific Features.</title>
        <authorList>
            <person name="Bench S.R."/>
            <person name="Ilikchyan I.N."/>
            <person name="Tripp H.J."/>
            <person name="Zehr J.P."/>
        </authorList>
    </citation>
    <scope>NUCLEOTIDE SEQUENCE [LARGE SCALE GENOMIC DNA]</scope>
    <source>
        <strain evidence="2 3">WH 0003</strain>
    </source>
</reference>
<proteinExistence type="predicted"/>
<dbReference type="EMBL" id="AESD01001103">
    <property type="protein sequence ID" value="EHJ09269.1"/>
    <property type="molecule type" value="Genomic_DNA"/>
</dbReference>
<dbReference type="Proteomes" id="UP000003477">
    <property type="component" value="Unassembled WGS sequence"/>
</dbReference>
<protein>
    <recommendedName>
        <fullName evidence="1">DUF5895 domain-containing protein</fullName>
    </recommendedName>
</protein>
<evidence type="ECO:0000313" key="3">
    <source>
        <dbReference type="Proteomes" id="UP000003477"/>
    </source>
</evidence>
<accession>G5JEW7</accession>
<feature type="domain" description="DUF5895" evidence="1">
    <location>
        <begin position="49"/>
        <end position="201"/>
    </location>
</feature>
<dbReference type="GeneID" id="88769252"/>
<dbReference type="InterPro" id="IPR045414">
    <property type="entry name" value="DUF5895"/>
</dbReference>
<sequence>MPRRGTRTTTTKASVSEPLTPEVVEEMPKEIALDTVINAEPTAITEPDEFASSEFIDPNARLPRIQALRGITPQLCGYFLNMEEMAKAGFIDYDSVSKLLVEYTFESSGETEQGLLLQKPRLLVCPRTPLLGFDRDATKETEQLVIVGHWQRSFKDDENIGNCQFYELFLLNEDNQPLHTVPLSYIAKGANQATFSQEWQKLTQEVTACHAIANGIAARPKDARFKSLCVFEPELTRELVGQKQKSFTCRVTGHTVPTMENWKQFFVGYNPILKKQVWDGLQPTLPPAIPETLALPGGVEEE</sequence>
<comment type="caution">
    <text evidence="2">The sequence shown here is derived from an EMBL/GenBank/DDBJ whole genome shotgun (WGS) entry which is preliminary data.</text>
</comment>
<dbReference type="PATRIC" id="fig|423471.3.peg.5570"/>